<keyword evidence="1" id="KW-1133">Transmembrane helix</keyword>
<feature type="transmembrane region" description="Helical" evidence="1">
    <location>
        <begin position="365"/>
        <end position="383"/>
    </location>
</feature>
<keyword evidence="3" id="KW-1185">Reference proteome</keyword>
<dbReference type="InterPro" id="IPR025291">
    <property type="entry name" value="DUF4153"/>
</dbReference>
<dbReference type="EMBL" id="CBXV010000002">
    <property type="protein sequence ID" value="CDM64633.1"/>
    <property type="molecule type" value="Genomic_DNA"/>
</dbReference>
<dbReference type="RefSeq" id="WP_083437561.1">
    <property type="nucleotide sequence ID" value="NZ_CBXV010000002.1"/>
</dbReference>
<evidence type="ECO:0000313" key="2">
    <source>
        <dbReference type="EMBL" id="CDM64633.1"/>
    </source>
</evidence>
<feature type="transmembrane region" description="Helical" evidence="1">
    <location>
        <begin position="250"/>
        <end position="271"/>
    </location>
</feature>
<accession>A0A0B6WTU0</accession>
<feature type="transmembrane region" description="Helical" evidence="1">
    <location>
        <begin position="390"/>
        <end position="408"/>
    </location>
</feature>
<evidence type="ECO:0000313" key="3">
    <source>
        <dbReference type="Proteomes" id="UP000031518"/>
    </source>
</evidence>
<dbReference type="Proteomes" id="UP000031518">
    <property type="component" value="Unassembled WGS sequence"/>
</dbReference>
<organism evidence="2 3">
    <name type="scientific">Pyrinomonas methylaliphatogenes</name>
    <dbReference type="NCBI Taxonomy" id="454194"/>
    <lineage>
        <taxon>Bacteria</taxon>
        <taxon>Pseudomonadati</taxon>
        <taxon>Acidobacteriota</taxon>
        <taxon>Blastocatellia</taxon>
        <taxon>Blastocatellales</taxon>
        <taxon>Pyrinomonadaceae</taxon>
        <taxon>Pyrinomonas</taxon>
    </lineage>
</organism>
<dbReference type="STRING" id="454194.PYK22_00628"/>
<reference evidence="2 3" key="2">
    <citation type="submission" date="2015-01" db="EMBL/GenBank/DDBJ databases">
        <title>Complete genome sequence of Pyrinomonas methylaliphatogenes type strain K22T.</title>
        <authorList>
            <person name="Lee K.C.Y."/>
            <person name="Power J.F."/>
            <person name="Dunfield P.F."/>
            <person name="Morgan X.C."/>
            <person name="Huttenhower C."/>
            <person name="Stott M.B."/>
        </authorList>
    </citation>
    <scope>NUCLEOTIDE SEQUENCE [LARGE SCALE GENOMIC DNA]</scope>
    <source>
        <strain evidence="2 3">K22</strain>
    </source>
</reference>
<gene>
    <name evidence="2" type="ORF">PYK22_00628</name>
</gene>
<protein>
    <submittedName>
        <fullName evidence="2">Uncharacterized protein</fullName>
    </submittedName>
</protein>
<feature type="transmembrane region" description="Helical" evidence="1">
    <location>
        <begin position="32"/>
        <end position="51"/>
    </location>
</feature>
<keyword evidence="1" id="KW-0812">Transmembrane</keyword>
<feature type="transmembrane region" description="Helical" evidence="1">
    <location>
        <begin position="114"/>
        <end position="135"/>
    </location>
</feature>
<feature type="transmembrane region" description="Helical" evidence="1">
    <location>
        <begin position="195"/>
        <end position="217"/>
    </location>
</feature>
<sequence>MSRQSTALRVLEVALLMGLFGDALLRSGRLGLNLFLWMGALIGGVFLLLRWSRRTDLKQTGLLFALALFGVIGIAWRASPTLKFLDVCSILFALALLVWYGRGRDVRVAGFIDYIGAILTAGLHSALGAVALLFYDIEWKRLLRSTRTRRLVSVTIGVMLAIPLLLVFGALLASADEIFASLLNGLFGYPSIDEIFAHVFFTLFLAWVVGGFLRAFLPDGAKRADLVNDALQLASRAVPKLSLGAIEIGIPLGLLNLLFLTFVIVQFRYLFGGAPLVEMTEGLTYAEYARRGFFELVAVAALALPLLLAAHWFIERSGERSAERIYRSLAGMQLCLLGIVMLSALKRMLLYTEVYGLTELRVYTTALMLWLASVFVWFAATVLRRRRSRFLRGAIALWFVMLIALHALNPSAFIVGVNVARAHRAPFDGAYLLSLGEDALPTLIRELPKLEETQRAIVAGKILALWEGKAKEREDLRNWTFAAWSAERAIRQREAQLLEWAASPHPSGGN</sequence>
<reference evidence="2 3" key="1">
    <citation type="submission" date="2013-12" db="EMBL/GenBank/DDBJ databases">
        <authorList>
            <person name="Stott M."/>
        </authorList>
    </citation>
    <scope>NUCLEOTIDE SEQUENCE [LARGE SCALE GENOMIC DNA]</scope>
    <source>
        <strain evidence="2 3">K22</strain>
    </source>
</reference>
<feature type="transmembrane region" description="Helical" evidence="1">
    <location>
        <begin position="291"/>
        <end position="313"/>
    </location>
</feature>
<dbReference type="OrthoDB" id="9767931at2"/>
<proteinExistence type="predicted"/>
<dbReference type="Pfam" id="PF13687">
    <property type="entry name" value="DUF4153"/>
    <property type="match status" value="1"/>
</dbReference>
<feature type="transmembrane region" description="Helical" evidence="1">
    <location>
        <begin position="325"/>
        <end position="345"/>
    </location>
</feature>
<name>A0A0B6WTU0_9BACT</name>
<keyword evidence="1" id="KW-0472">Membrane</keyword>
<feature type="transmembrane region" description="Helical" evidence="1">
    <location>
        <begin position="156"/>
        <end position="175"/>
    </location>
</feature>
<feature type="transmembrane region" description="Helical" evidence="1">
    <location>
        <begin position="84"/>
        <end position="102"/>
    </location>
</feature>
<dbReference type="AlphaFoldDB" id="A0A0B6WTU0"/>
<feature type="transmembrane region" description="Helical" evidence="1">
    <location>
        <begin position="57"/>
        <end position="77"/>
    </location>
</feature>
<evidence type="ECO:0000256" key="1">
    <source>
        <dbReference type="SAM" id="Phobius"/>
    </source>
</evidence>